<reference evidence="5 6" key="1">
    <citation type="submission" date="2016-10" db="EMBL/GenBank/DDBJ databases">
        <authorList>
            <person name="Varghese N."/>
            <person name="Submissions S."/>
        </authorList>
    </citation>
    <scope>NUCLEOTIDE SEQUENCE [LARGE SCALE GENOMIC DNA]</scope>
    <source>
        <strain evidence="5 6">BS2981</strain>
    </source>
</reference>
<dbReference type="InterPro" id="IPR001343">
    <property type="entry name" value="Hemolysn_Ca-bd"/>
</dbReference>
<evidence type="ECO:0000256" key="4">
    <source>
        <dbReference type="SAM" id="MobiDB-lite"/>
    </source>
</evidence>
<dbReference type="SUPFAM" id="SSF51120">
    <property type="entry name" value="beta-Roll"/>
    <property type="match status" value="1"/>
</dbReference>
<evidence type="ECO:0000256" key="3">
    <source>
        <dbReference type="ARBA" id="ARBA00022837"/>
    </source>
</evidence>
<protein>
    <submittedName>
        <fullName evidence="5">Effector protein</fullName>
    </submittedName>
</protein>
<dbReference type="EMBL" id="LT629753">
    <property type="protein sequence ID" value="SDS04537.1"/>
    <property type="molecule type" value="Genomic_DNA"/>
</dbReference>
<feature type="compositionally biased region" description="Low complexity" evidence="4">
    <location>
        <begin position="445"/>
        <end position="454"/>
    </location>
</feature>
<dbReference type="RefSeq" id="WP_090219951.1">
    <property type="nucleotide sequence ID" value="NZ_LT629753.1"/>
</dbReference>
<evidence type="ECO:0000313" key="6">
    <source>
        <dbReference type="Proteomes" id="UP000199576"/>
    </source>
</evidence>
<dbReference type="Proteomes" id="UP000199576">
    <property type="component" value="Chromosome I"/>
</dbReference>
<evidence type="ECO:0000313" key="5">
    <source>
        <dbReference type="EMBL" id="SDS04537.1"/>
    </source>
</evidence>
<dbReference type="Gene3D" id="2.150.10.10">
    <property type="entry name" value="Serralysin-like metalloprotease, C-terminal"/>
    <property type="match status" value="2"/>
</dbReference>
<sequence length="471" mass="50239">MLVDDGNLKATVKIDEFLLDPKKTEHLGSNLTLETGDAADRIHISQRPDGKLSVKVNDKEYSFDGDKSASAPSSSKDKPSPPFSLNIKTAGGNDTITLDPNVSVTVKIEAGDGDDTIQAGGGVTDIYGGRGNDHIRLGRGISYAEGNEGDDTMIGGTGDSVMYGNQGKDRLYAGAGAASKTSHLDGGDGDDQLYAGNGHTVINGGRGNDRIIAHDDTVIYTGKGSDTVWANGSKARIYAKGGDRLLGTEHSTITRQAPSDAGRKAFKIQGTDAFKQRVEDDLELLRASPAGRKMLEEMDNAAQNNGAPVTIEQSEANMYRFNTRELNTLSMEDRNKIKLDDPKVGGLKDGVPGARADQGRLFYNPSLIHVKPDPTAPELTSPIVQFYHEMAHAWNGANGTLLEGTSKPSPDHPERPGPPNMELQAVGLPTDAPPFDFDNDPSTPPTSTNPAPFTENALRAEMGRPARTKYA</sequence>
<dbReference type="InterPro" id="IPR028208">
    <property type="entry name" value="Effector_pro_NleD-like"/>
</dbReference>
<evidence type="ECO:0000256" key="1">
    <source>
        <dbReference type="ARBA" id="ARBA00004613"/>
    </source>
</evidence>
<keyword evidence="3" id="KW-0106">Calcium</keyword>
<keyword evidence="2" id="KW-0964">Secreted</keyword>
<feature type="region of interest" description="Disordered" evidence="4">
    <location>
        <begin position="398"/>
        <end position="471"/>
    </location>
</feature>
<feature type="region of interest" description="Disordered" evidence="4">
    <location>
        <begin position="62"/>
        <end position="83"/>
    </location>
</feature>
<comment type="subcellular location">
    <subcellularLocation>
        <location evidence="1">Secreted</location>
    </subcellularLocation>
</comment>
<proteinExistence type="predicted"/>
<dbReference type="PANTHER" id="PTHR38340">
    <property type="entry name" value="S-LAYER PROTEIN"/>
    <property type="match status" value="1"/>
</dbReference>
<dbReference type="Pfam" id="PF00353">
    <property type="entry name" value="HemolysinCabind"/>
    <property type="match status" value="4"/>
</dbReference>
<evidence type="ECO:0000256" key="2">
    <source>
        <dbReference type="ARBA" id="ARBA00022525"/>
    </source>
</evidence>
<accession>A0ABY0U4E4</accession>
<dbReference type="InterPro" id="IPR050557">
    <property type="entry name" value="RTX_toxin/Mannuronan_C5-epim"/>
</dbReference>
<dbReference type="PRINTS" id="PR00313">
    <property type="entry name" value="CABNDNGRPT"/>
</dbReference>
<dbReference type="InterPro" id="IPR011049">
    <property type="entry name" value="Serralysin-like_metalloprot_C"/>
</dbReference>
<organism evidence="5 6">
    <name type="scientific">Pseudomonas cedrina</name>
    <dbReference type="NCBI Taxonomy" id="651740"/>
    <lineage>
        <taxon>Bacteria</taxon>
        <taxon>Pseudomonadati</taxon>
        <taxon>Pseudomonadota</taxon>
        <taxon>Gammaproteobacteria</taxon>
        <taxon>Pseudomonadales</taxon>
        <taxon>Pseudomonadaceae</taxon>
        <taxon>Pseudomonas</taxon>
    </lineage>
</organism>
<gene>
    <name evidence="5" type="ORF">SAMN04490182_0605</name>
</gene>
<dbReference type="PANTHER" id="PTHR38340:SF1">
    <property type="entry name" value="S-LAYER PROTEIN"/>
    <property type="match status" value="1"/>
</dbReference>
<dbReference type="Pfam" id="PF14891">
    <property type="entry name" value="Peptidase_M91"/>
    <property type="match status" value="1"/>
</dbReference>
<name>A0ABY0U4E4_PSECE</name>
<keyword evidence="6" id="KW-1185">Reference proteome</keyword>